<reference evidence="2 4" key="1">
    <citation type="submission" date="2019-09" db="EMBL/GenBank/DDBJ databases">
        <title>Mumia zhuanghuii sp. nov. isolated from the intestinal contents of plateau pika (Ochotona curzoniae) in the Qinghai-Tibet plateau of China.</title>
        <authorList>
            <person name="Tian Z."/>
        </authorList>
    </citation>
    <scope>NUCLEOTIDE SEQUENCE [LARGE SCALE GENOMIC DNA]</scope>
    <source>
        <strain evidence="4">350</strain>
        <strain evidence="2">Z350</strain>
    </source>
</reference>
<dbReference type="InterPro" id="IPR029052">
    <property type="entry name" value="Metallo-depent_PP-like"/>
</dbReference>
<dbReference type="AlphaFoldDB" id="A0A5Q6RIY2"/>
<dbReference type="Gene3D" id="3.60.21.10">
    <property type="match status" value="1"/>
</dbReference>
<evidence type="ECO:0000259" key="1">
    <source>
        <dbReference type="Pfam" id="PF00149"/>
    </source>
</evidence>
<dbReference type="EMBL" id="VDFQ02000001">
    <property type="protein sequence ID" value="KAA1424400.1"/>
    <property type="molecule type" value="Genomic_DNA"/>
</dbReference>
<organism evidence="2 4">
    <name type="scientific">Mumia zhuanghuii</name>
    <dbReference type="NCBI Taxonomy" id="2585211"/>
    <lineage>
        <taxon>Bacteria</taxon>
        <taxon>Bacillati</taxon>
        <taxon>Actinomycetota</taxon>
        <taxon>Actinomycetes</taxon>
        <taxon>Propionibacteriales</taxon>
        <taxon>Nocardioidaceae</taxon>
        <taxon>Mumia</taxon>
    </lineage>
</organism>
<proteinExistence type="predicted"/>
<accession>A0A5Q6RIY2</accession>
<dbReference type="RefSeq" id="WP_149767180.1">
    <property type="nucleotide sequence ID" value="NZ_VDFQ02000001.1"/>
</dbReference>
<protein>
    <submittedName>
        <fullName evidence="2">Serine/threonine protein phosphatase</fullName>
    </submittedName>
</protein>
<feature type="domain" description="Calcineurin-like phosphoesterase" evidence="1">
    <location>
        <begin position="4"/>
        <end position="216"/>
    </location>
</feature>
<dbReference type="GO" id="GO:0016787">
    <property type="term" value="F:hydrolase activity"/>
    <property type="evidence" value="ECO:0007669"/>
    <property type="project" value="InterPro"/>
</dbReference>
<name>A0A5Q6RIY2_9ACTN</name>
<dbReference type="OrthoDB" id="3454432at2"/>
<comment type="caution">
    <text evidence="2">The sequence shown here is derived from an EMBL/GenBank/DDBJ whole genome shotgun (WGS) entry which is preliminary data.</text>
</comment>
<dbReference type="SUPFAM" id="SSF56300">
    <property type="entry name" value="Metallo-dependent phosphatases"/>
    <property type="match status" value="1"/>
</dbReference>
<evidence type="ECO:0000313" key="3">
    <source>
        <dbReference type="EMBL" id="KAA1424400.1"/>
    </source>
</evidence>
<evidence type="ECO:0000313" key="4">
    <source>
        <dbReference type="Proteomes" id="UP000307768"/>
    </source>
</evidence>
<dbReference type="PANTHER" id="PTHR46546">
    <property type="entry name" value="SHEWANELLA-LIKE PROTEIN PHOSPHATASE 1"/>
    <property type="match status" value="1"/>
</dbReference>
<sequence length="265" mass="28629">MGDVWAVSDIHGHRDVLVAALTDAGLIDESEHWSGGDARLWLLGDYVDRGPDGIGVIRLARRLEQEAAEAGGAATALLGNHEILLLGMHRYGAMPVPSDPRYAFEPNWAGNGGVVTDLEGLDEEILDWLTTRPAIGEDADHLLLHSDTVEYLEWGGTVDEINAAVRAELRMPDLDTWWEMWRRLTTRMAFAGADGPGVARRVLDELGGSRIVHGHTICALIRGGGVSPDDEPLVYADGLALDIDGGIFVGGPCLLVRLDEEAEGR</sequence>
<evidence type="ECO:0000313" key="2">
    <source>
        <dbReference type="EMBL" id="KAA1418045.1"/>
    </source>
</evidence>
<dbReference type="Pfam" id="PF00149">
    <property type="entry name" value="Metallophos"/>
    <property type="match status" value="1"/>
</dbReference>
<dbReference type="Proteomes" id="UP000307768">
    <property type="component" value="Unassembled WGS sequence"/>
</dbReference>
<gene>
    <name evidence="3" type="ORF">FE697_000210</name>
    <name evidence="2" type="ORF">FE697_021680</name>
</gene>
<dbReference type="InterPro" id="IPR004843">
    <property type="entry name" value="Calcineurin-like_PHP"/>
</dbReference>
<dbReference type="PANTHER" id="PTHR46546:SF4">
    <property type="entry name" value="SHEWANELLA-LIKE PROTEIN PHOSPHATASE 1"/>
    <property type="match status" value="1"/>
</dbReference>
<dbReference type="EMBL" id="VDFQ02000008">
    <property type="protein sequence ID" value="KAA1418045.1"/>
    <property type="molecule type" value="Genomic_DNA"/>
</dbReference>